<accession>A0A162FPT9</accession>
<dbReference type="AlphaFoldDB" id="A0A162FPT9"/>
<keyword evidence="2" id="KW-1185">Reference proteome</keyword>
<reference evidence="2" key="1">
    <citation type="journal article" date="2016" name="Genome Announc.">
        <title>Draft Genome Sequences of Methanobrevibacter curvatus DSM11111, Methanobrevibacter cuticularis DSM11139, Methanobrevibacter filiformis DSM11501, and Methanobrevibacter oralis DSM7256.</title>
        <authorList>
            <person name="Poehlein A."/>
            <person name="Seedorf H."/>
        </authorList>
    </citation>
    <scope>NUCLEOTIDE SEQUENCE [LARGE SCALE GENOMIC DNA]</scope>
    <source>
        <strain evidence="2">DSM 7256 / JCM 30027 / ZR</strain>
    </source>
</reference>
<name>A0A162FPT9_METOA</name>
<dbReference type="RefSeq" id="WP_042693021.1">
    <property type="nucleotide sequence ID" value="NZ_CABMAB010000017.1"/>
</dbReference>
<dbReference type="Proteomes" id="UP000077428">
    <property type="component" value="Unassembled WGS sequence"/>
</dbReference>
<dbReference type="STRING" id="66851.MBORA_07410"/>
<dbReference type="EMBL" id="LWMU01000053">
    <property type="protein sequence ID" value="KZX13310.1"/>
    <property type="molecule type" value="Genomic_DNA"/>
</dbReference>
<evidence type="ECO:0000313" key="1">
    <source>
        <dbReference type="EMBL" id="KZX13310.1"/>
    </source>
</evidence>
<proteinExistence type="predicted"/>
<protein>
    <submittedName>
        <fullName evidence="1">Uncharacterized protein</fullName>
    </submittedName>
</protein>
<comment type="caution">
    <text evidence="1">The sequence shown here is derived from an EMBL/GenBank/DDBJ whole genome shotgun (WGS) entry which is preliminary data.</text>
</comment>
<gene>
    <name evidence="1" type="ORF">MBORA_07410</name>
</gene>
<dbReference type="PATRIC" id="fig|66851.6.peg.814"/>
<sequence length="113" mass="13247">MSYFGLQYIFNYSNIDPVRKNDGKRLQCSFGENTIQFALYIVIFYDENYIINKDEIEVSLDDNLADSICDLLDKTTDNLSKIGWEFQNAITFTLNNIKVLARISENKNINMYY</sequence>
<organism evidence="1 2">
    <name type="scientific">Methanobrevibacter oralis</name>
    <dbReference type="NCBI Taxonomy" id="66851"/>
    <lineage>
        <taxon>Archaea</taxon>
        <taxon>Methanobacteriati</taxon>
        <taxon>Methanobacteriota</taxon>
        <taxon>Methanomada group</taxon>
        <taxon>Methanobacteria</taxon>
        <taxon>Methanobacteriales</taxon>
        <taxon>Methanobacteriaceae</taxon>
        <taxon>Methanobrevibacter</taxon>
    </lineage>
</organism>
<evidence type="ECO:0000313" key="2">
    <source>
        <dbReference type="Proteomes" id="UP000077428"/>
    </source>
</evidence>